<keyword evidence="1" id="KW-0812">Transmembrane</keyword>
<feature type="transmembrane region" description="Helical" evidence="1">
    <location>
        <begin position="146"/>
        <end position="167"/>
    </location>
</feature>
<dbReference type="RefSeq" id="WP_080022876.1">
    <property type="nucleotide sequence ID" value="NZ_LTAY01000040.1"/>
</dbReference>
<dbReference type="Proteomes" id="UP000191448">
    <property type="component" value="Unassembled WGS sequence"/>
</dbReference>
<feature type="transmembrane region" description="Helical" evidence="1">
    <location>
        <begin position="118"/>
        <end position="140"/>
    </location>
</feature>
<accession>A0A1V4SUT2</accession>
<evidence type="ECO:0000313" key="2">
    <source>
        <dbReference type="EMBL" id="OPX47668.1"/>
    </source>
</evidence>
<proteinExistence type="predicted"/>
<evidence type="ECO:0008006" key="4">
    <source>
        <dbReference type="Google" id="ProtNLM"/>
    </source>
</evidence>
<name>A0A1V4SUT2_9CLOT</name>
<dbReference type="OrthoDB" id="8582979at2"/>
<protein>
    <recommendedName>
        <fullName evidence="4">ABC-2 family transporter protein</fullName>
    </recommendedName>
</protein>
<dbReference type="PANTHER" id="PTHR36832:SF1">
    <property type="entry name" value="SLR1174 PROTEIN"/>
    <property type="match status" value="1"/>
</dbReference>
<gene>
    <name evidence="2" type="ORF">CLTHE_17040</name>
</gene>
<feature type="transmembrane region" description="Helical" evidence="1">
    <location>
        <begin position="179"/>
        <end position="202"/>
    </location>
</feature>
<comment type="caution">
    <text evidence="2">The sequence shown here is derived from an EMBL/GenBank/DDBJ whole genome shotgun (WGS) entry which is preliminary data.</text>
</comment>
<feature type="transmembrane region" description="Helical" evidence="1">
    <location>
        <begin position="208"/>
        <end position="230"/>
    </location>
</feature>
<keyword evidence="1" id="KW-0472">Membrane</keyword>
<evidence type="ECO:0000313" key="3">
    <source>
        <dbReference type="Proteomes" id="UP000191448"/>
    </source>
</evidence>
<dbReference type="EMBL" id="LTAY01000040">
    <property type="protein sequence ID" value="OPX47668.1"/>
    <property type="molecule type" value="Genomic_DNA"/>
</dbReference>
<sequence length="272" mass="31219">MSIWEKNKIYLAFSIGSLKRSMAYKTNIYMGTIGNILIVSVTFFLWKAIYSSSSKGVMNGFNINDMLVYVMITFVISLITFSDCKFIVGDEVRDGSIAMELIKPINYRKRVMFMNFGVFMYNFIFLFLPGFIIVTAYSFYKGIHIGIMQIILFSVSIFLGFLINTYYSYMFGLLSFKFYNIWGISQIAQAIVMLISGSLIPLTFFPSIIAQIFSILPFSSIIYTPAMIYLGKYSTFDSIKAIIIQLIWVFIMFVLSKLVWNRLAYKLTIQGG</sequence>
<dbReference type="Pfam" id="PF06182">
    <property type="entry name" value="ABC2_membrane_6"/>
    <property type="match status" value="1"/>
</dbReference>
<keyword evidence="1" id="KW-1133">Transmembrane helix</keyword>
<feature type="transmembrane region" description="Helical" evidence="1">
    <location>
        <begin position="28"/>
        <end position="46"/>
    </location>
</feature>
<evidence type="ECO:0000256" key="1">
    <source>
        <dbReference type="SAM" id="Phobius"/>
    </source>
</evidence>
<dbReference type="AlphaFoldDB" id="A0A1V4SUT2"/>
<feature type="transmembrane region" description="Helical" evidence="1">
    <location>
        <begin position="242"/>
        <end position="260"/>
    </location>
</feature>
<dbReference type="InterPro" id="IPR010390">
    <property type="entry name" value="ABC-2_transporter-like"/>
</dbReference>
<reference evidence="2 3" key="1">
    <citation type="submission" date="2016-02" db="EMBL/GenBank/DDBJ databases">
        <title>Genome sequence of Clostridium thermobutyricum DSM 4928.</title>
        <authorList>
            <person name="Poehlein A."/>
            <person name="Daniel R."/>
        </authorList>
    </citation>
    <scope>NUCLEOTIDE SEQUENCE [LARGE SCALE GENOMIC DNA]</scope>
    <source>
        <strain evidence="2 3">DSM 4928</strain>
    </source>
</reference>
<dbReference type="PANTHER" id="PTHR36832">
    <property type="entry name" value="SLR1174 PROTEIN-RELATED"/>
    <property type="match status" value="1"/>
</dbReference>
<organism evidence="2 3">
    <name type="scientific">Clostridium thermobutyricum DSM 4928</name>
    <dbReference type="NCBI Taxonomy" id="1121339"/>
    <lineage>
        <taxon>Bacteria</taxon>
        <taxon>Bacillati</taxon>
        <taxon>Bacillota</taxon>
        <taxon>Clostridia</taxon>
        <taxon>Eubacteriales</taxon>
        <taxon>Clostridiaceae</taxon>
        <taxon>Clostridium</taxon>
    </lineage>
</organism>
<feature type="transmembrane region" description="Helical" evidence="1">
    <location>
        <begin position="66"/>
        <end position="88"/>
    </location>
</feature>